<dbReference type="Proteomes" id="UP000467322">
    <property type="component" value="Unassembled WGS sequence"/>
</dbReference>
<comment type="caution">
    <text evidence="4">The sequence shown here is derived from an EMBL/GenBank/DDBJ whole genome shotgun (WGS) entry which is preliminary data.</text>
</comment>
<protein>
    <submittedName>
        <fullName evidence="4">Glycosyltransferase</fullName>
    </submittedName>
</protein>
<keyword evidence="2" id="KW-0328">Glycosyltransferase</keyword>
<dbReference type="PANTHER" id="PTHR43179:SF12">
    <property type="entry name" value="GALACTOFURANOSYLTRANSFERASE GLFT2"/>
    <property type="match status" value="1"/>
</dbReference>
<sequence length="410" mass="44578">MGGAGTAPPVSVIVVSRDRPALLHRCLTGIGQLWYPAFEVVVVADTAGCDTVAKMGWADRVLCLPFDTPNISAARNIGIAESGGEIVAFIDDDAVPEPTWLDHLCAPFADPEVAQTGGYVRARNGISLQWGARAVDRQGRARRLEVADEAPFTPRLGDDEAAKTEGTNMAFRRAVIAATGGFDPAFAFYLDETDVNLRLRARKTVIVPRAQVHHGFAPSRLRKANRGVTDLSEVGASAAVFLRKHGSAESLELGRNRLFSNQHRRLIEQMVQGVIEPGDVAPLMAGLSRGFEDGLTRTLTPLSPIPDGPAFRPFPSRMSGQSRVIAGRPWRRRRLAADARASVAAGDVTTLLTLSPTTLAHRATFSPDGYWRQWGGVLGRTDRAGPRFRWTSFAERVRKEEARISDLRGK</sequence>
<evidence type="ECO:0000313" key="5">
    <source>
        <dbReference type="Proteomes" id="UP000467322"/>
    </source>
</evidence>
<dbReference type="Pfam" id="PF13641">
    <property type="entry name" value="Glyco_tranf_2_3"/>
    <property type="match status" value="1"/>
</dbReference>
<dbReference type="Gene3D" id="3.90.550.10">
    <property type="entry name" value="Spore Coat Polysaccharide Biosynthesis Protein SpsA, Chain A"/>
    <property type="match status" value="1"/>
</dbReference>
<organism evidence="4 5">
    <name type="scientific">Maritimibacter harenae</name>
    <dbReference type="NCBI Taxonomy" id="2606218"/>
    <lineage>
        <taxon>Bacteria</taxon>
        <taxon>Pseudomonadati</taxon>
        <taxon>Pseudomonadota</taxon>
        <taxon>Alphaproteobacteria</taxon>
        <taxon>Rhodobacterales</taxon>
        <taxon>Roseobacteraceae</taxon>
        <taxon>Maritimibacter</taxon>
    </lineage>
</organism>
<keyword evidence="3 4" id="KW-0808">Transferase</keyword>
<reference evidence="4 5" key="1">
    <citation type="submission" date="2019-12" db="EMBL/GenBank/DDBJ databases">
        <title>Maritimibacter sp. nov. sp. isolated from sea sand.</title>
        <authorList>
            <person name="Kim J."/>
            <person name="Jeong S.E."/>
            <person name="Jung H.S."/>
            <person name="Jeon C.O."/>
        </authorList>
    </citation>
    <scope>NUCLEOTIDE SEQUENCE [LARGE SCALE GENOMIC DNA]</scope>
    <source>
        <strain evidence="4 5">DP07</strain>
    </source>
</reference>
<accession>A0A845M316</accession>
<dbReference type="GO" id="GO:0016757">
    <property type="term" value="F:glycosyltransferase activity"/>
    <property type="evidence" value="ECO:0007669"/>
    <property type="project" value="UniProtKB-KW"/>
</dbReference>
<evidence type="ECO:0000313" key="4">
    <source>
        <dbReference type="EMBL" id="MZR12137.1"/>
    </source>
</evidence>
<gene>
    <name evidence="4" type="ORF">GQE99_03775</name>
</gene>
<dbReference type="EMBL" id="WTUX01000006">
    <property type="protein sequence ID" value="MZR12137.1"/>
    <property type="molecule type" value="Genomic_DNA"/>
</dbReference>
<dbReference type="PANTHER" id="PTHR43179">
    <property type="entry name" value="RHAMNOSYLTRANSFERASE WBBL"/>
    <property type="match status" value="1"/>
</dbReference>
<evidence type="ECO:0000256" key="2">
    <source>
        <dbReference type="ARBA" id="ARBA00022676"/>
    </source>
</evidence>
<evidence type="ECO:0000256" key="3">
    <source>
        <dbReference type="ARBA" id="ARBA00022679"/>
    </source>
</evidence>
<dbReference type="AlphaFoldDB" id="A0A845M316"/>
<dbReference type="InterPro" id="IPR029044">
    <property type="entry name" value="Nucleotide-diphossugar_trans"/>
</dbReference>
<evidence type="ECO:0000256" key="1">
    <source>
        <dbReference type="ARBA" id="ARBA00006739"/>
    </source>
</evidence>
<dbReference type="RefSeq" id="WP_161350249.1">
    <property type="nucleotide sequence ID" value="NZ_WTUX01000006.1"/>
</dbReference>
<dbReference type="SUPFAM" id="SSF53448">
    <property type="entry name" value="Nucleotide-diphospho-sugar transferases"/>
    <property type="match status" value="1"/>
</dbReference>
<proteinExistence type="inferred from homology"/>
<name>A0A845M316_9RHOB</name>
<comment type="similarity">
    <text evidence="1">Belongs to the glycosyltransferase 2 family.</text>
</comment>
<keyword evidence="5" id="KW-1185">Reference proteome</keyword>